<evidence type="ECO:0000256" key="1">
    <source>
        <dbReference type="SAM" id="MobiDB-lite"/>
    </source>
</evidence>
<dbReference type="Pfam" id="PF26527">
    <property type="entry name" value="DUF8176"/>
    <property type="match status" value="1"/>
</dbReference>
<feature type="region of interest" description="Disordered" evidence="1">
    <location>
        <begin position="1"/>
        <end position="126"/>
    </location>
</feature>
<reference evidence="5" key="1">
    <citation type="submission" date="2015-03" db="EMBL/GenBank/DDBJ databases">
        <authorList>
            <consortium name="Pathogen Informatics"/>
        </authorList>
    </citation>
    <scope>NUCLEOTIDE SEQUENCE [LARGE SCALE GENOMIC DNA]</scope>
    <source>
        <strain evidence="5">NCTC11134</strain>
    </source>
</reference>
<keyword evidence="2" id="KW-0812">Transmembrane</keyword>
<feature type="transmembrane region" description="Helical" evidence="2">
    <location>
        <begin position="131"/>
        <end position="152"/>
    </location>
</feature>
<name>A0A0H5NLW6_NOCFR</name>
<dbReference type="RefSeq" id="WP_060591783.1">
    <property type="nucleotide sequence ID" value="NZ_JARWPO010000391.1"/>
</dbReference>
<proteinExistence type="predicted"/>
<protein>
    <recommendedName>
        <fullName evidence="3">DUF8176 domain-containing protein</fullName>
    </recommendedName>
</protein>
<gene>
    <name evidence="4" type="ORF">ERS450000_01710</name>
</gene>
<feature type="compositionally biased region" description="Acidic residues" evidence="1">
    <location>
        <begin position="83"/>
        <end position="92"/>
    </location>
</feature>
<accession>A0A0H5NLW6</accession>
<keyword evidence="2" id="KW-1133">Transmembrane helix</keyword>
<dbReference type="Proteomes" id="UP000057820">
    <property type="component" value="Chromosome 1"/>
</dbReference>
<dbReference type="AlphaFoldDB" id="A0A0H5NLW6"/>
<dbReference type="InterPro" id="IPR058489">
    <property type="entry name" value="DUF8176"/>
</dbReference>
<dbReference type="KEGG" id="nfr:ERS450000_01710"/>
<evidence type="ECO:0000313" key="5">
    <source>
        <dbReference type="Proteomes" id="UP000057820"/>
    </source>
</evidence>
<organism evidence="4 5">
    <name type="scientific">Nocardia farcinica</name>
    <dbReference type="NCBI Taxonomy" id="37329"/>
    <lineage>
        <taxon>Bacteria</taxon>
        <taxon>Bacillati</taxon>
        <taxon>Actinomycetota</taxon>
        <taxon>Actinomycetes</taxon>
        <taxon>Mycobacteriales</taxon>
        <taxon>Nocardiaceae</taxon>
        <taxon>Nocardia</taxon>
    </lineage>
</organism>
<evidence type="ECO:0000313" key="4">
    <source>
        <dbReference type="EMBL" id="CRY76162.1"/>
    </source>
</evidence>
<feature type="domain" description="DUF8176" evidence="3">
    <location>
        <begin position="183"/>
        <end position="308"/>
    </location>
</feature>
<feature type="compositionally biased region" description="Basic and acidic residues" evidence="1">
    <location>
        <begin position="18"/>
        <end position="27"/>
    </location>
</feature>
<feature type="region of interest" description="Disordered" evidence="1">
    <location>
        <begin position="175"/>
        <end position="201"/>
    </location>
</feature>
<dbReference type="EMBL" id="LN868938">
    <property type="protein sequence ID" value="CRY76162.1"/>
    <property type="molecule type" value="Genomic_DNA"/>
</dbReference>
<keyword evidence="2" id="KW-0472">Membrane</keyword>
<evidence type="ECO:0000259" key="3">
    <source>
        <dbReference type="Pfam" id="PF26527"/>
    </source>
</evidence>
<sequence length="310" mass="32429">MLRLPEPPKGRRKRKRPPAAERGRPPRPEPGVIDAHSTGEPIPPLPVPDQSRPSGDWSEWLQPSPSRARPGEPPLPRAPLDEPAPEPEEPAAEEAPRLLPSLVDRTGGNPGPALRRPRPQREDGRSGGDRVLAVLVVVGVLVAVGSILWAVLPGAEPSSAPTSVAAPPPAVAPTTVAPPVATPGCEQRNSGDIVSGTGPGGTTDGPSAILAFEHAYYVLRSGAAARAVVTPDAAVPPADQIQRGIDQVPVGTRYCVRIGKATAAPALDGLARWEVRLTQQYPNEQPKTFTQVIATRTQAGRTLIASIAMG</sequence>
<evidence type="ECO:0000256" key="2">
    <source>
        <dbReference type="SAM" id="Phobius"/>
    </source>
</evidence>